<comment type="caution">
    <text evidence="4">The sequence shown here is derived from an EMBL/GenBank/DDBJ whole genome shotgun (WGS) entry which is preliminary data.</text>
</comment>
<feature type="region of interest" description="Disordered" evidence="1">
    <location>
        <begin position="673"/>
        <end position="718"/>
    </location>
</feature>
<feature type="chain" id="PRO_5045028923" evidence="3">
    <location>
        <begin position="29"/>
        <end position="718"/>
    </location>
</feature>
<dbReference type="EMBL" id="CAUYUJ010005608">
    <property type="protein sequence ID" value="CAK0814330.1"/>
    <property type="molecule type" value="Genomic_DNA"/>
</dbReference>
<feature type="compositionally biased region" description="Basic residues" evidence="1">
    <location>
        <begin position="682"/>
        <end position="691"/>
    </location>
</feature>
<feature type="region of interest" description="Disordered" evidence="1">
    <location>
        <begin position="484"/>
        <end position="508"/>
    </location>
</feature>
<proteinExistence type="predicted"/>
<reference evidence="4" key="1">
    <citation type="submission" date="2023-10" db="EMBL/GenBank/DDBJ databases">
        <authorList>
            <person name="Chen Y."/>
            <person name="Shah S."/>
            <person name="Dougan E. K."/>
            <person name="Thang M."/>
            <person name="Chan C."/>
        </authorList>
    </citation>
    <scope>NUCLEOTIDE SEQUENCE [LARGE SCALE GENOMIC DNA]</scope>
</reference>
<feature type="transmembrane region" description="Helical" evidence="2">
    <location>
        <begin position="44"/>
        <end position="65"/>
    </location>
</feature>
<gene>
    <name evidence="4" type="ORF">PCOR1329_LOCUS17970</name>
</gene>
<keyword evidence="2" id="KW-0812">Transmembrane</keyword>
<keyword evidence="3" id="KW-0732">Signal</keyword>
<organism evidence="4 5">
    <name type="scientific">Prorocentrum cordatum</name>
    <dbReference type="NCBI Taxonomy" id="2364126"/>
    <lineage>
        <taxon>Eukaryota</taxon>
        <taxon>Sar</taxon>
        <taxon>Alveolata</taxon>
        <taxon>Dinophyceae</taxon>
        <taxon>Prorocentrales</taxon>
        <taxon>Prorocentraceae</taxon>
        <taxon>Prorocentrum</taxon>
    </lineage>
</organism>
<keyword evidence="2" id="KW-0472">Membrane</keyword>
<dbReference type="InterPro" id="IPR011004">
    <property type="entry name" value="Trimer_LpxA-like_sf"/>
</dbReference>
<dbReference type="EMBL" id="CAUYUJ010005608">
    <property type="protein sequence ID" value="CAK0814329.1"/>
    <property type="molecule type" value="Genomic_DNA"/>
</dbReference>
<sequence length="718" mass="77488">MQDTLRLAVGLPLVLLLHGLAVAPAVLALEALHEWCGDRRAMWWLLAPVLFRHLTAFSFVALTVLQKRAVVGRLGPGPLPSKEQTWASQWDAFRSWLHEQAISARMYDTAADMLVGTEGLSVIYRLLGMKVGRRVQIDNFFCADPDCVIIEDDVVFGSVVSVWCQSDDARVEVRFHRGCNVLDHCCVLSGSRIGERAVLGSATLAPQDGYFPPESISTGQVGGKPVRLRFQAASEEASANEREAMRRLNSDVQFWGFNMVLAGCALVCAPLPQYVWLATYALHGCVSGSAGWLIALAVLPIVFFAVNLSTLCLNWALKWCLVGRYEEGDYAFFSRYHIIWMAMLIIAGAMEDTLDALAGTLFKAWYYRAMGATVGKNCCLFGLAFEYDLLHIGDCSSVGWECDTTCHTVENMVIKLVPTYLGAYTSMLSHSMVSPGAVTGDGSVVLENSQVLKGEQVPPDEVWAGLPATSCGRAGAAAVPPGPELFGPQDADEPPSVGGGPGAGEIGLSATQLAEGPSVEDRRGLAALEVSAVVAFPGAKESPRFLVERTPQGALRLWCISDDGRRLQGRLRVRRSGEVDLEGKGGRFAQFVASADPEGDPGRVALQGVGTGRWLCVDRDMRFASSAERSTVALQQLCASSQVLLDVANRAKRRLEEQRLYFEHRRQQAAYAAATGSERLLKGKSKGKGKGKRDADNPAGALGLRFRKGGKAGGKGSS</sequence>
<evidence type="ECO:0000256" key="3">
    <source>
        <dbReference type="SAM" id="SignalP"/>
    </source>
</evidence>
<name>A0ABN9R7F5_9DINO</name>
<evidence type="ECO:0000256" key="2">
    <source>
        <dbReference type="SAM" id="Phobius"/>
    </source>
</evidence>
<feature type="transmembrane region" description="Helical" evidence="2">
    <location>
        <begin position="292"/>
        <end position="317"/>
    </location>
</feature>
<evidence type="ECO:0000256" key="1">
    <source>
        <dbReference type="SAM" id="MobiDB-lite"/>
    </source>
</evidence>
<keyword evidence="2" id="KW-1133">Transmembrane helix</keyword>
<dbReference type="Gene3D" id="2.160.10.10">
    <property type="entry name" value="Hexapeptide repeat proteins"/>
    <property type="match status" value="2"/>
</dbReference>
<evidence type="ECO:0000313" key="5">
    <source>
        <dbReference type="Proteomes" id="UP001189429"/>
    </source>
</evidence>
<feature type="transmembrane region" description="Helical" evidence="2">
    <location>
        <begin position="252"/>
        <end position="272"/>
    </location>
</feature>
<protein>
    <submittedName>
        <fullName evidence="4">Uncharacterized protein</fullName>
    </submittedName>
</protein>
<feature type="transmembrane region" description="Helical" evidence="2">
    <location>
        <begin position="329"/>
        <end position="350"/>
    </location>
</feature>
<dbReference type="Proteomes" id="UP001189429">
    <property type="component" value="Unassembled WGS sequence"/>
</dbReference>
<accession>A0ABN9R7F5</accession>
<evidence type="ECO:0000313" key="4">
    <source>
        <dbReference type="EMBL" id="CAK0814329.1"/>
    </source>
</evidence>
<keyword evidence="5" id="KW-1185">Reference proteome</keyword>
<feature type="signal peptide" evidence="3">
    <location>
        <begin position="1"/>
        <end position="28"/>
    </location>
</feature>
<dbReference type="SUPFAM" id="SSF51161">
    <property type="entry name" value="Trimeric LpxA-like enzymes"/>
    <property type="match status" value="2"/>
</dbReference>